<keyword evidence="7 8" id="KW-0472">Membrane</keyword>
<evidence type="ECO:0000259" key="9">
    <source>
        <dbReference type="Pfam" id="PF13231"/>
    </source>
</evidence>
<keyword evidence="2" id="KW-1003">Cell membrane</keyword>
<reference evidence="10 11" key="1">
    <citation type="submission" date="2019-12" db="EMBL/GenBank/DDBJ databases">
        <title>Isolation and characterization of three novel carbon monoxide-oxidizing members of Halobacteria from salione crusts and soils.</title>
        <authorList>
            <person name="Myers M.R."/>
            <person name="King G.M."/>
        </authorList>
    </citation>
    <scope>NUCLEOTIDE SEQUENCE [LARGE SCALE GENOMIC DNA]</scope>
    <source>
        <strain evidence="10 11">WSH3</strain>
    </source>
</reference>
<keyword evidence="4 10" id="KW-0808">Transferase</keyword>
<keyword evidence="3" id="KW-0328">Glycosyltransferase</keyword>
<evidence type="ECO:0000256" key="5">
    <source>
        <dbReference type="ARBA" id="ARBA00022692"/>
    </source>
</evidence>
<keyword evidence="5 8" id="KW-0812">Transmembrane</keyword>
<evidence type="ECO:0000256" key="3">
    <source>
        <dbReference type="ARBA" id="ARBA00022676"/>
    </source>
</evidence>
<evidence type="ECO:0000256" key="2">
    <source>
        <dbReference type="ARBA" id="ARBA00022475"/>
    </source>
</evidence>
<feature type="transmembrane region" description="Helical" evidence="8">
    <location>
        <begin position="272"/>
        <end position="300"/>
    </location>
</feature>
<evidence type="ECO:0000313" key="10">
    <source>
        <dbReference type="EMBL" id="MXR50990.1"/>
    </source>
</evidence>
<feature type="transmembrane region" description="Helical" evidence="8">
    <location>
        <begin position="438"/>
        <end position="458"/>
    </location>
</feature>
<dbReference type="GO" id="GO:0005886">
    <property type="term" value="C:plasma membrane"/>
    <property type="evidence" value="ECO:0007669"/>
    <property type="project" value="UniProtKB-SubCell"/>
</dbReference>
<comment type="subcellular location">
    <subcellularLocation>
        <location evidence="1">Cell membrane</location>
        <topology evidence="1">Multi-pass membrane protein</topology>
    </subcellularLocation>
</comment>
<dbReference type="EMBL" id="WUUT01000001">
    <property type="protein sequence ID" value="MXR50990.1"/>
    <property type="molecule type" value="Genomic_DNA"/>
</dbReference>
<keyword evidence="11" id="KW-1185">Reference proteome</keyword>
<evidence type="ECO:0000313" key="11">
    <source>
        <dbReference type="Proteomes" id="UP000466535"/>
    </source>
</evidence>
<feature type="transmembrane region" description="Helical" evidence="8">
    <location>
        <begin position="217"/>
        <end position="236"/>
    </location>
</feature>
<dbReference type="GO" id="GO:0008610">
    <property type="term" value="P:lipid biosynthetic process"/>
    <property type="evidence" value="ECO:0007669"/>
    <property type="project" value="UniProtKB-ARBA"/>
</dbReference>
<sequence length="487" mass="53458">MTIFDILKKTVFRDASWNYTYQHWNFVYDPIALGALVVVLAVIVLTVPRWMDLSPRQFAVGLFLTSVLVFALGLFALPLELTRALDLDKRGLFNGAVYLVERGPVDFLSSFNTLPQTAPENEDLYIWPFDITQDDAAANAFAEWMGGLEWVPFNEVFAEYVGEYTTQKHGPVSVLFIAPFVLLFGKSTAAALVGGVVIACLIPVVGYYTFRLYFEEGLSRLGAVMVAIAPGLFIWTRHASPVPYDIVTALLVACTLYAFLKGIKTGRRRYLVATGIFLSLAAMTKLTGLLVLLPMAIILIREAGGLKEYVRQSGIIAGSWFAFPLTFLAAGYNFAAQLLYTAYKTTLYNMQSGGGGRPEGSPADALNNDLVGLVGTLYNGRWMNPVLLVLVAAFVGYLLYSRGNVKKDHHFVSAALLTAFLPFGVWVLFASGTFSRHTIVLVIPLAFIALSGLSTVLDNPGRIPDTRLEIFYRLAVIVAGLQLLINI</sequence>
<dbReference type="InterPro" id="IPR050297">
    <property type="entry name" value="LipidA_mod_glycosyltrf_83"/>
</dbReference>
<dbReference type="AlphaFoldDB" id="A0A6B0T7X1"/>
<gene>
    <name evidence="10" type="ORF">GRX03_05130</name>
</gene>
<evidence type="ECO:0000256" key="7">
    <source>
        <dbReference type="ARBA" id="ARBA00023136"/>
    </source>
</evidence>
<keyword evidence="6 8" id="KW-1133">Transmembrane helix</keyword>
<dbReference type="GO" id="GO:0016763">
    <property type="term" value="F:pentosyltransferase activity"/>
    <property type="evidence" value="ECO:0007669"/>
    <property type="project" value="TreeGrafter"/>
</dbReference>
<feature type="transmembrane region" description="Helical" evidence="8">
    <location>
        <begin position="59"/>
        <end position="79"/>
    </location>
</feature>
<dbReference type="Proteomes" id="UP000466535">
    <property type="component" value="Unassembled WGS sequence"/>
</dbReference>
<organism evidence="10 11">
    <name type="scientific">Halovenus carboxidivorans</name>
    <dbReference type="NCBI Taxonomy" id="2692199"/>
    <lineage>
        <taxon>Archaea</taxon>
        <taxon>Methanobacteriati</taxon>
        <taxon>Methanobacteriota</taxon>
        <taxon>Stenosarchaea group</taxon>
        <taxon>Halobacteria</taxon>
        <taxon>Halobacteriales</taxon>
        <taxon>Haloarculaceae</taxon>
        <taxon>Halovenus</taxon>
    </lineage>
</organism>
<dbReference type="RefSeq" id="WP_159763071.1">
    <property type="nucleotide sequence ID" value="NZ_WUUT01000001.1"/>
</dbReference>
<dbReference type="Pfam" id="PF13231">
    <property type="entry name" value="PMT_2"/>
    <property type="match status" value="1"/>
</dbReference>
<dbReference type="PANTHER" id="PTHR33908:SF11">
    <property type="entry name" value="MEMBRANE PROTEIN"/>
    <property type="match status" value="1"/>
</dbReference>
<evidence type="ECO:0000256" key="1">
    <source>
        <dbReference type="ARBA" id="ARBA00004651"/>
    </source>
</evidence>
<name>A0A6B0T7X1_9EURY</name>
<proteinExistence type="predicted"/>
<feature type="transmembrane region" description="Helical" evidence="8">
    <location>
        <begin position="26"/>
        <end position="47"/>
    </location>
</feature>
<feature type="domain" description="Glycosyltransferase RgtA/B/C/D-like" evidence="9">
    <location>
        <begin position="168"/>
        <end position="323"/>
    </location>
</feature>
<accession>A0A6B0T7X1</accession>
<feature type="transmembrane region" description="Helical" evidence="8">
    <location>
        <begin position="382"/>
        <end position="400"/>
    </location>
</feature>
<feature type="transmembrane region" description="Helical" evidence="8">
    <location>
        <begin position="320"/>
        <end position="340"/>
    </location>
</feature>
<protein>
    <submittedName>
        <fullName evidence="10">Phospholipid carrier-dependent glycosyltransferase</fullName>
    </submittedName>
</protein>
<feature type="transmembrane region" description="Helical" evidence="8">
    <location>
        <begin position="242"/>
        <end position="260"/>
    </location>
</feature>
<comment type="caution">
    <text evidence="10">The sequence shown here is derived from an EMBL/GenBank/DDBJ whole genome shotgun (WGS) entry which is preliminary data.</text>
</comment>
<feature type="transmembrane region" description="Helical" evidence="8">
    <location>
        <begin position="412"/>
        <end position="431"/>
    </location>
</feature>
<evidence type="ECO:0000256" key="4">
    <source>
        <dbReference type="ARBA" id="ARBA00022679"/>
    </source>
</evidence>
<dbReference type="PANTHER" id="PTHR33908">
    <property type="entry name" value="MANNOSYLTRANSFERASE YKCB-RELATED"/>
    <property type="match status" value="1"/>
</dbReference>
<evidence type="ECO:0000256" key="8">
    <source>
        <dbReference type="SAM" id="Phobius"/>
    </source>
</evidence>
<dbReference type="InterPro" id="IPR038731">
    <property type="entry name" value="RgtA/B/C-like"/>
</dbReference>
<evidence type="ECO:0000256" key="6">
    <source>
        <dbReference type="ARBA" id="ARBA00022989"/>
    </source>
</evidence>
<feature type="transmembrane region" description="Helical" evidence="8">
    <location>
        <begin position="189"/>
        <end position="210"/>
    </location>
</feature>